<dbReference type="InParanoid" id="G2Y5Z3"/>
<reference evidence="2" key="1">
    <citation type="journal article" date="2011" name="PLoS Genet.">
        <title>Genomic analysis of the necrotrophic fungal pathogens Sclerotinia sclerotiorum and Botrytis cinerea.</title>
        <authorList>
            <person name="Amselem J."/>
            <person name="Cuomo C.A."/>
            <person name="van Kan J.A."/>
            <person name="Viaud M."/>
            <person name="Benito E.P."/>
            <person name="Couloux A."/>
            <person name="Coutinho P.M."/>
            <person name="de Vries R.P."/>
            <person name="Dyer P.S."/>
            <person name="Fillinger S."/>
            <person name="Fournier E."/>
            <person name="Gout L."/>
            <person name="Hahn M."/>
            <person name="Kohn L."/>
            <person name="Lapalu N."/>
            <person name="Plummer K.M."/>
            <person name="Pradier J.M."/>
            <person name="Quevillon E."/>
            <person name="Sharon A."/>
            <person name="Simon A."/>
            <person name="ten Have A."/>
            <person name="Tudzynski B."/>
            <person name="Tudzynski P."/>
            <person name="Wincker P."/>
            <person name="Andrew M."/>
            <person name="Anthouard V."/>
            <person name="Beever R.E."/>
            <person name="Beffa R."/>
            <person name="Benoit I."/>
            <person name="Bouzid O."/>
            <person name="Brault B."/>
            <person name="Chen Z."/>
            <person name="Choquer M."/>
            <person name="Collemare J."/>
            <person name="Cotton P."/>
            <person name="Danchin E.G."/>
            <person name="Da Silva C."/>
            <person name="Gautier A."/>
            <person name="Giraud C."/>
            <person name="Giraud T."/>
            <person name="Gonzalez C."/>
            <person name="Grossetete S."/>
            <person name="Guldener U."/>
            <person name="Henrissat B."/>
            <person name="Howlett B.J."/>
            <person name="Kodira C."/>
            <person name="Kretschmer M."/>
            <person name="Lappartient A."/>
            <person name="Leroch M."/>
            <person name="Levis C."/>
            <person name="Mauceli E."/>
            <person name="Neuveglise C."/>
            <person name="Oeser B."/>
            <person name="Pearson M."/>
            <person name="Poulain J."/>
            <person name="Poussereau N."/>
            <person name="Quesneville H."/>
            <person name="Rascle C."/>
            <person name="Schumacher J."/>
            <person name="Segurens B."/>
            <person name="Sexton A."/>
            <person name="Silva E."/>
            <person name="Sirven C."/>
            <person name="Soanes D.M."/>
            <person name="Talbot N.J."/>
            <person name="Templeton M."/>
            <person name="Yandava C."/>
            <person name="Yarden O."/>
            <person name="Zeng Q."/>
            <person name="Rollins J.A."/>
            <person name="Lebrun M.H."/>
            <person name="Dickman M."/>
        </authorList>
    </citation>
    <scope>NUCLEOTIDE SEQUENCE [LARGE SCALE GENOMIC DNA]</scope>
    <source>
        <strain evidence="2">T4</strain>
    </source>
</reference>
<accession>G2Y5Z3</accession>
<proteinExistence type="predicted"/>
<evidence type="ECO:0000313" key="1">
    <source>
        <dbReference type="EMBL" id="CCD48045.1"/>
    </source>
</evidence>
<dbReference type="AlphaFoldDB" id="G2Y5Z3"/>
<organism evidence="1 2">
    <name type="scientific">Botryotinia fuckeliana (strain T4)</name>
    <name type="common">Noble rot fungus</name>
    <name type="synonym">Botrytis cinerea</name>
    <dbReference type="NCBI Taxonomy" id="999810"/>
    <lineage>
        <taxon>Eukaryota</taxon>
        <taxon>Fungi</taxon>
        <taxon>Dikarya</taxon>
        <taxon>Ascomycota</taxon>
        <taxon>Pezizomycotina</taxon>
        <taxon>Leotiomycetes</taxon>
        <taxon>Helotiales</taxon>
        <taxon>Sclerotiniaceae</taxon>
        <taxon>Botrytis</taxon>
    </lineage>
</organism>
<dbReference type="HOGENOM" id="CLU_2527182_0_0_1"/>
<sequence length="84" mass="9749">MYFGNATWGHCKNGARTNDSHPVDFYAPDPKDYLFRVVLIVLKKLTHEVSTSISILIRVWPFSSVPLRWNVFLKWKNVAVKDLT</sequence>
<gene>
    <name evidence="1" type="ORF">BofuT4_uP110580.1</name>
</gene>
<protein>
    <submittedName>
        <fullName evidence="1">Uncharacterized protein</fullName>
    </submittedName>
</protein>
<evidence type="ECO:0000313" key="2">
    <source>
        <dbReference type="Proteomes" id="UP000008177"/>
    </source>
</evidence>
<name>G2Y5Z3_BOTF4</name>
<dbReference type="EMBL" id="FQ790291">
    <property type="protein sequence ID" value="CCD48045.1"/>
    <property type="molecule type" value="Genomic_DNA"/>
</dbReference>
<dbReference type="Proteomes" id="UP000008177">
    <property type="component" value="Unplaced contigs"/>
</dbReference>